<evidence type="ECO:0000313" key="2">
    <source>
        <dbReference type="EMBL" id="CCO07620.1"/>
    </source>
</evidence>
<name>K8DY62_9FIRM</name>
<keyword evidence="1" id="KW-1133">Transmembrane helix</keyword>
<gene>
    <name evidence="2" type="ORF">DESHY_110566</name>
</gene>
<feature type="transmembrane region" description="Helical" evidence="1">
    <location>
        <begin position="354"/>
        <end position="372"/>
    </location>
</feature>
<keyword evidence="1" id="KW-0472">Membrane</keyword>
<evidence type="ECO:0000313" key="3">
    <source>
        <dbReference type="Proteomes" id="UP000009315"/>
    </source>
</evidence>
<dbReference type="Proteomes" id="UP000009315">
    <property type="component" value="Unassembled WGS sequence"/>
</dbReference>
<organism evidence="2 3">
    <name type="scientific">Desulforamulus hydrothermalis Lam5 = DSM 18033</name>
    <dbReference type="NCBI Taxonomy" id="1121428"/>
    <lineage>
        <taxon>Bacteria</taxon>
        <taxon>Bacillati</taxon>
        <taxon>Bacillota</taxon>
        <taxon>Clostridia</taxon>
        <taxon>Eubacteriales</taxon>
        <taxon>Peptococcaceae</taxon>
        <taxon>Desulforamulus</taxon>
    </lineage>
</organism>
<feature type="transmembrane region" description="Helical" evidence="1">
    <location>
        <begin position="507"/>
        <end position="527"/>
    </location>
</feature>
<feature type="transmembrane region" description="Helical" evidence="1">
    <location>
        <begin position="405"/>
        <end position="425"/>
    </location>
</feature>
<proteinExistence type="predicted"/>
<dbReference type="RefSeq" id="WP_008410559.1">
    <property type="nucleotide sequence ID" value="NZ_CAOS01000003.1"/>
</dbReference>
<sequence length="643" mass="69381">MSKWWRYGLWGLLAVAVLAAAHVAFWQRYMVEREHTRVQLVFNYDEVSSLAGLKGMTALQGLQELRRHGVTGVVLREPTLDDLRLAGDIQIYTGQGLLNLQNSHTAPSWLAGLLQKTAPVKNSTYIITLDPDICRQLQEQLPAKLAGVKFMAVGDSAYAFEVAAPYLAIKDLGAGFPATAIADARQAGMSVILQVRQWPGATQTGIDKVFASYRNIPGVSAVMFNDDTLPGYPALLPELAAQIKQLGVPLVQVEFFPQLGLNKVGLLLDKNVVRLHTIPSGELKRMTPAEALDRYALAAAERNHRILLVRPWLTGGDLLSGNLQFIDRLADRLAAEGLPLGTAADLPPVPVSRWLVLLSGLGVIAGGLLLLDKLKLTRLLPFVGAAWLLLWPAALYVDLNLARKLMALLSVIIFPSLSVISLVGPRGLAPGAAIRHFVSICLVSLLGALFMVGLLADAAFMLKLDQFAGVKLAHVVPLLPVLLYFSLQAAEGEGLPDKLAGLLKRPVLLGVALAGALMAVAVAVYVARTGNEALPVSGLELQFRSLLDQILGVRPRTKEFLLGHPALLLLLLYGYRDNRLLPLLLLGVIGQASLVNTFAHIHTPLAVSLIRAGHGIWLGIGLGLAAYCLIKLVYRYGRGVYHG</sequence>
<dbReference type="Pfam" id="PF18949">
    <property type="entry name" value="DUF5693"/>
    <property type="match status" value="1"/>
</dbReference>
<feature type="transmembrane region" description="Helical" evidence="1">
    <location>
        <begin position="583"/>
        <end position="603"/>
    </location>
</feature>
<feature type="transmembrane region" description="Helical" evidence="1">
    <location>
        <begin position="379"/>
        <end position="399"/>
    </location>
</feature>
<feature type="transmembrane region" description="Helical" evidence="1">
    <location>
        <begin position="615"/>
        <end position="634"/>
    </location>
</feature>
<feature type="transmembrane region" description="Helical" evidence="1">
    <location>
        <begin position="437"/>
        <end position="462"/>
    </location>
</feature>
<dbReference type="EMBL" id="CAOS01000003">
    <property type="protein sequence ID" value="CCO07620.1"/>
    <property type="molecule type" value="Genomic_DNA"/>
</dbReference>
<accession>K8DY62</accession>
<reference evidence="2 3" key="1">
    <citation type="journal article" date="2013" name="Genome Announc.">
        <title>Genome Sequence of the Sulfate-Reducing Bacterium Desulfotomaculum hydrothermale Lam5(T).</title>
        <authorList>
            <person name="Amin O."/>
            <person name="Fardeau M.L."/>
            <person name="Valette O."/>
            <person name="Hirschler-Rea A."/>
            <person name="Barbe V."/>
            <person name="Medigue C."/>
            <person name="Vacherie B."/>
            <person name="Ollivier B."/>
            <person name="Bertin P.N."/>
            <person name="Dolla A."/>
        </authorList>
    </citation>
    <scope>NUCLEOTIDE SEQUENCE [LARGE SCALE GENOMIC DNA]</scope>
    <source>
        <strain evidence="3">Lam5 / DSM 18033</strain>
    </source>
</reference>
<dbReference type="AlphaFoldDB" id="K8DY62"/>
<keyword evidence="3" id="KW-1185">Reference proteome</keyword>
<dbReference type="eggNOG" id="ENOG502Z8QQ">
    <property type="taxonomic scope" value="Bacteria"/>
</dbReference>
<keyword evidence="1" id="KW-0812">Transmembrane</keyword>
<protein>
    <submittedName>
        <fullName evidence="2">Uncharacterized protein</fullName>
    </submittedName>
</protein>
<comment type="caution">
    <text evidence="2">The sequence shown here is derived from an EMBL/GenBank/DDBJ whole genome shotgun (WGS) entry which is preliminary data.</text>
</comment>
<dbReference type="OrthoDB" id="3805529at2"/>
<dbReference type="STRING" id="1121428.DESHY_110566"/>
<dbReference type="InterPro" id="IPR043748">
    <property type="entry name" value="DUF5693"/>
</dbReference>
<evidence type="ECO:0000256" key="1">
    <source>
        <dbReference type="SAM" id="Phobius"/>
    </source>
</evidence>